<dbReference type="EMBL" id="CP002160">
    <property type="protein sequence ID" value="ADL51546.1"/>
    <property type="molecule type" value="Genomic_DNA"/>
</dbReference>
<dbReference type="AlphaFoldDB" id="D9SL30"/>
<dbReference type="GO" id="GO:0030288">
    <property type="term" value="C:outer membrane-bounded periplasmic space"/>
    <property type="evidence" value="ECO:0007669"/>
    <property type="project" value="TreeGrafter"/>
</dbReference>
<dbReference type="RefSeq" id="WP_010077239.1">
    <property type="nucleotide sequence ID" value="NC_014393.1"/>
</dbReference>
<dbReference type="KEGG" id="ccb:Clocel_1802"/>
<sequence>MESIKENCHLTLNTTRICENNPIDISIAISEIAFANMKPNAVILIEEEDIFNSIAATPLVHLPINAAILFTDGRNLRGKTLKTIERLSPKGYKGIHAFLVGNISRQVSLELNNHGYKTEHIKGSNHYETACMIPSMREDFKNILIMSGEDCTEGISATYWSAHHGDPILYVKHNSIPYCTIEAIRKNKDINVYIIGSTKTVSKAVEKYLSRLENVKHLDRIDGDDSYDISVNFAKYKSPKNQFGWDRNDKEGHAFTFGELNHPMETIAGTLFAHMGKHTPLLLIRQDSVPEVVENYIESVKPTQKKNMPGPPFMHGFIIGDSQIIDHKAQLMVEESLSIDHEMMEISRNRCKSETVRDNLTDRVDANHYRYHMFQQEDDYREFNNHNDMIIGNHSYKRLNVDYNEVGINELLG</sequence>
<accession>D9SL30</accession>
<keyword evidence="2" id="KW-1185">Reference proteome</keyword>
<dbReference type="eggNOG" id="COG2247">
    <property type="taxonomic scope" value="Bacteria"/>
</dbReference>
<protein>
    <submittedName>
        <fullName evidence="1">Cell wall binding repeat 2-containing protein</fullName>
    </submittedName>
</protein>
<reference evidence="1 2" key="1">
    <citation type="submission" date="2010-08" db="EMBL/GenBank/DDBJ databases">
        <title>Complete sequence of Clostridium cellulovorans 743B.</title>
        <authorList>
            <consortium name="US DOE Joint Genome Institute"/>
            <person name="Lucas S."/>
            <person name="Copeland A."/>
            <person name="Lapidus A."/>
            <person name="Cheng J.-F."/>
            <person name="Bruce D."/>
            <person name="Goodwin L."/>
            <person name="Pitluck S."/>
            <person name="Chertkov O."/>
            <person name="Detter J.C."/>
            <person name="Han C."/>
            <person name="Tapia R."/>
            <person name="Land M."/>
            <person name="Hauser L."/>
            <person name="Chang Y.-J."/>
            <person name="Jeffries C."/>
            <person name="Kyrpides N."/>
            <person name="Ivanova N."/>
            <person name="Mikhailova N."/>
            <person name="Hemme C.L."/>
            <person name="Woyke T."/>
        </authorList>
    </citation>
    <scope>NUCLEOTIDE SEQUENCE [LARGE SCALE GENOMIC DNA]</scope>
    <source>
        <strain evidence="2">ATCC 35296 / DSM 3052 / OCM 3 / 743B</strain>
    </source>
</reference>
<dbReference type="PANTHER" id="PTHR30032:SF4">
    <property type="entry name" value="AMIDASE ENHANCER"/>
    <property type="match status" value="1"/>
</dbReference>
<evidence type="ECO:0000313" key="1">
    <source>
        <dbReference type="EMBL" id="ADL51546.1"/>
    </source>
</evidence>
<dbReference type="PANTHER" id="PTHR30032">
    <property type="entry name" value="N-ACETYLMURAMOYL-L-ALANINE AMIDASE-RELATED"/>
    <property type="match status" value="1"/>
</dbReference>
<dbReference type="Pfam" id="PF04122">
    <property type="entry name" value="CW_binding_2"/>
    <property type="match status" value="1"/>
</dbReference>
<dbReference type="HOGENOM" id="CLU_044567_1_0_9"/>
<gene>
    <name evidence="1" type="ordered locus">Clocel_1802</name>
</gene>
<organism evidence="1 2">
    <name type="scientific">Clostridium cellulovorans (strain ATCC 35296 / DSM 3052 / OCM 3 / 743B)</name>
    <dbReference type="NCBI Taxonomy" id="573061"/>
    <lineage>
        <taxon>Bacteria</taxon>
        <taxon>Bacillati</taxon>
        <taxon>Bacillota</taxon>
        <taxon>Clostridia</taxon>
        <taxon>Eubacteriales</taxon>
        <taxon>Clostridiaceae</taxon>
        <taxon>Clostridium</taxon>
    </lineage>
</organism>
<dbReference type="Proteomes" id="UP000002730">
    <property type="component" value="Chromosome"/>
</dbReference>
<evidence type="ECO:0000313" key="2">
    <source>
        <dbReference type="Proteomes" id="UP000002730"/>
    </source>
</evidence>
<dbReference type="OrthoDB" id="1399160at2"/>
<proteinExistence type="predicted"/>
<dbReference type="InterPro" id="IPR051922">
    <property type="entry name" value="Bact_Sporulation_Assoc"/>
</dbReference>
<dbReference type="STRING" id="573061.Clocel_1802"/>
<dbReference type="InterPro" id="IPR007253">
    <property type="entry name" value="Cell_wall-bd_2"/>
</dbReference>
<name>D9SL30_CLOC7</name>